<dbReference type="PANTHER" id="PTHR46301">
    <property type="entry name" value="F-BOX/KELCH-REPEAT PROTEIN"/>
    <property type="match status" value="1"/>
</dbReference>
<dbReference type="GO" id="GO:0031146">
    <property type="term" value="P:SCF-dependent proteasomal ubiquitin-dependent protein catabolic process"/>
    <property type="evidence" value="ECO:0007669"/>
    <property type="project" value="TreeGrafter"/>
</dbReference>
<reference evidence="2 3" key="1">
    <citation type="journal article" date="2016" name="DNA Res.">
        <title>The draft genome of MD-2 pineapple using hybrid error correction of long reads.</title>
        <authorList>
            <person name="Redwan R.M."/>
            <person name="Saidin A."/>
            <person name="Kumar S.V."/>
        </authorList>
    </citation>
    <scope>NUCLEOTIDE SEQUENCE [LARGE SCALE GENOMIC DNA]</scope>
    <source>
        <strain evidence="3">cv. MD2</strain>
        <tissue evidence="2">Leaf</tissue>
    </source>
</reference>
<dbReference type="Proteomes" id="UP000092600">
    <property type="component" value="Unassembled WGS sequence"/>
</dbReference>
<feature type="region of interest" description="Disordered" evidence="1">
    <location>
        <begin position="365"/>
        <end position="387"/>
    </location>
</feature>
<protein>
    <submittedName>
        <fullName evidence="2">F-box protein</fullName>
    </submittedName>
</protein>
<dbReference type="STRING" id="4615.A0A199V9N0"/>
<evidence type="ECO:0000256" key="1">
    <source>
        <dbReference type="SAM" id="MobiDB-lite"/>
    </source>
</evidence>
<sequence length="387" mass="40618">MGDAGEEAIALQAARRARRAAQRERLRARVGDLISAINRPLAAVIRDQALRYLPPAALLRFRSVHPSWAAVISSPIFAHSQAGSHLSRPSGLFLLDRRHASSSPPRFLPFDPRAHALPFDPPLAFLPSPSSAVRCSTNGLICAVGDHSGGYFICNPVTGRWVRIPGPPRDPGPDPALVLIFDPSHYNFRCDYALVCAFEAGRGTGVYGFETFSSAAGGWWVSGGAAAPAEGLVAGSGVAARGGAYWRTAIGTVVGYDPAADRARVFPCPAAVGWEGEEWWELGGGGGGAALRCVASTEEAAVAYRLGEGDEWAEVGSIPVGAGAGSFRERPRPLRSHGAEMEVVAWVRGDVVAVDVASRRARVIAAAGPRPSPGEAEKSGQATAHAH</sequence>
<evidence type="ECO:0000313" key="3">
    <source>
        <dbReference type="Proteomes" id="UP000092600"/>
    </source>
</evidence>
<dbReference type="AlphaFoldDB" id="A0A199V9N0"/>
<organism evidence="2 3">
    <name type="scientific">Ananas comosus</name>
    <name type="common">Pineapple</name>
    <name type="synonym">Ananas ananas</name>
    <dbReference type="NCBI Taxonomy" id="4615"/>
    <lineage>
        <taxon>Eukaryota</taxon>
        <taxon>Viridiplantae</taxon>
        <taxon>Streptophyta</taxon>
        <taxon>Embryophyta</taxon>
        <taxon>Tracheophyta</taxon>
        <taxon>Spermatophyta</taxon>
        <taxon>Magnoliopsida</taxon>
        <taxon>Liliopsida</taxon>
        <taxon>Poales</taxon>
        <taxon>Bromeliaceae</taxon>
        <taxon>Bromelioideae</taxon>
        <taxon>Ananas</taxon>
    </lineage>
</organism>
<accession>A0A199V9N0</accession>
<name>A0A199V9N0_ANACO</name>
<dbReference type="GO" id="GO:0004842">
    <property type="term" value="F:ubiquitin-protein transferase activity"/>
    <property type="evidence" value="ECO:0007669"/>
    <property type="project" value="TreeGrafter"/>
</dbReference>
<evidence type="ECO:0000313" key="2">
    <source>
        <dbReference type="EMBL" id="OAY73812.1"/>
    </source>
</evidence>
<comment type="caution">
    <text evidence="2">The sequence shown here is derived from an EMBL/GenBank/DDBJ whole genome shotgun (WGS) entry which is preliminary data.</text>
</comment>
<dbReference type="EMBL" id="LSRQ01002588">
    <property type="protein sequence ID" value="OAY73812.1"/>
    <property type="molecule type" value="Genomic_DNA"/>
</dbReference>
<gene>
    <name evidence="2" type="ORF">ACMD2_07730</name>
</gene>
<proteinExistence type="predicted"/>
<dbReference type="PANTHER" id="PTHR46301:SF71">
    <property type="entry name" value="F-BOX DOMAIN-CONTAINING PROTEIN"/>
    <property type="match status" value="1"/>
</dbReference>